<gene>
    <name evidence="2" type="ORF">g.24850</name>
</gene>
<sequence length="370" mass="41448">RRSTPSGVRPTLQHPTPLTIRVTVALLGQCPSPHGSYHPVRIHPPITSPLRVPHRPHCTPQTPLLHGAQKYRKISALNYHKLLPLSFTASAVPVLWVGVPLPMAHNRVAQCPDDVPALHSRTVLQILHPGWELFRRWRFTTVSRQLPQKPHGTVPRLHTAAAAPLPILHHAKTPYEVQECATVVSNAAPCGTTPHVLVPPSSHRPRHGALSLQTVAPCEPWQDVLAPHLQPSPTRLLVQCTAHLHHLQCQCARLRILFHLVLFHKCFHTLFQQLFHPIPLLPLQPLHFLLSQLLWSVTPQSHSALPRCDSSVAALHRDTPEAPPRVSHSAQVVHKPQGDIVRGVVLRNQRNRSHRTAEDGVVERREQYEN</sequence>
<dbReference type="EMBL" id="GDHC01012560">
    <property type="protein sequence ID" value="JAQ06069.1"/>
    <property type="molecule type" value="Transcribed_RNA"/>
</dbReference>
<feature type="compositionally biased region" description="Basic and acidic residues" evidence="1">
    <location>
        <begin position="355"/>
        <end position="370"/>
    </location>
</feature>
<dbReference type="AlphaFoldDB" id="A0A146LEN3"/>
<accession>A0A146LEN3</accession>
<evidence type="ECO:0000256" key="1">
    <source>
        <dbReference type="SAM" id="MobiDB-lite"/>
    </source>
</evidence>
<organism evidence="2">
    <name type="scientific">Lygus hesperus</name>
    <name type="common">Western plant bug</name>
    <dbReference type="NCBI Taxonomy" id="30085"/>
    <lineage>
        <taxon>Eukaryota</taxon>
        <taxon>Metazoa</taxon>
        <taxon>Ecdysozoa</taxon>
        <taxon>Arthropoda</taxon>
        <taxon>Hexapoda</taxon>
        <taxon>Insecta</taxon>
        <taxon>Pterygota</taxon>
        <taxon>Neoptera</taxon>
        <taxon>Paraneoptera</taxon>
        <taxon>Hemiptera</taxon>
        <taxon>Heteroptera</taxon>
        <taxon>Panheteroptera</taxon>
        <taxon>Cimicomorpha</taxon>
        <taxon>Miridae</taxon>
        <taxon>Mirini</taxon>
        <taxon>Lygus</taxon>
    </lineage>
</organism>
<feature type="region of interest" description="Disordered" evidence="1">
    <location>
        <begin position="351"/>
        <end position="370"/>
    </location>
</feature>
<protein>
    <submittedName>
        <fullName evidence="2">Uncharacterized protein</fullName>
    </submittedName>
</protein>
<name>A0A146LEN3_LYGHE</name>
<feature type="non-terminal residue" evidence="2">
    <location>
        <position position="1"/>
    </location>
</feature>
<evidence type="ECO:0000313" key="2">
    <source>
        <dbReference type="EMBL" id="JAQ06069.1"/>
    </source>
</evidence>
<proteinExistence type="predicted"/>
<reference evidence="2" key="1">
    <citation type="journal article" date="2016" name="Gigascience">
        <title>De novo construction of an expanded transcriptome assembly for the western tarnished plant bug, Lygus hesperus.</title>
        <authorList>
            <person name="Tassone E.E."/>
            <person name="Geib S.M."/>
            <person name="Hall B."/>
            <person name="Fabrick J.A."/>
            <person name="Brent C.S."/>
            <person name="Hull J.J."/>
        </authorList>
    </citation>
    <scope>NUCLEOTIDE SEQUENCE</scope>
</reference>